<organism evidence="1 2">
    <name type="scientific">Bacillus thuringiensis</name>
    <dbReference type="NCBI Taxonomy" id="1428"/>
    <lineage>
        <taxon>Bacteria</taxon>
        <taxon>Bacillati</taxon>
        <taxon>Bacillota</taxon>
        <taxon>Bacilli</taxon>
        <taxon>Bacillales</taxon>
        <taxon>Bacillaceae</taxon>
        <taxon>Bacillus</taxon>
        <taxon>Bacillus cereus group</taxon>
    </lineage>
</organism>
<gene>
    <name evidence="1" type="ORF">CON71_14115</name>
</gene>
<dbReference type="AlphaFoldDB" id="A0A9X6YAF0"/>
<evidence type="ECO:0000313" key="2">
    <source>
        <dbReference type="Proteomes" id="UP000220702"/>
    </source>
</evidence>
<accession>A0A9X6YAF0</accession>
<dbReference type="EMBL" id="NVNL01000017">
    <property type="protein sequence ID" value="PEA89373.1"/>
    <property type="molecule type" value="Genomic_DNA"/>
</dbReference>
<comment type="caution">
    <text evidence="1">The sequence shown here is derived from an EMBL/GenBank/DDBJ whole genome shotgun (WGS) entry which is preliminary data.</text>
</comment>
<protein>
    <submittedName>
        <fullName evidence="1">Uncharacterized protein</fullName>
    </submittedName>
</protein>
<evidence type="ECO:0000313" key="1">
    <source>
        <dbReference type="EMBL" id="PEA89373.1"/>
    </source>
</evidence>
<name>A0A9X6YAF0_BACTU</name>
<proteinExistence type="predicted"/>
<sequence length="59" mass="7160">MTTKKKKEMREIARERGCKCKEEEQYHWFQMRDGTIGCNRCESLIITDVEYKNNKNKTE</sequence>
<reference evidence="1 2" key="1">
    <citation type="submission" date="2017-09" db="EMBL/GenBank/DDBJ databases">
        <title>Large-scale bioinformatics analysis of Bacillus genomes uncovers conserved roles of natural products in bacterial physiology.</title>
        <authorList>
            <consortium name="Agbiome Team Llc"/>
            <person name="Bleich R.M."/>
            <person name="Grubbs K.J."/>
            <person name="Santa Maria K.C."/>
            <person name="Allen S.E."/>
            <person name="Farag S."/>
            <person name="Shank E.A."/>
            <person name="Bowers A."/>
        </authorList>
    </citation>
    <scope>NUCLEOTIDE SEQUENCE [LARGE SCALE GENOMIC DNA]</scope>
    <source>
        <strain evidence="1 2">AFS089089</strain>
    </source>
</reference>
<dbReference type="RefSeq" id="WP_098902009.1">
    <property type="nucleotide sequence ID" value="NZ_NVNL01000017.1"/>
</dbReference>
<dbReference type="Proteomes" id="UP000220702">
    <property type="component" value="Unassembled WGS sequence"/>
</dbReference>